<evidence type="ECO:0000259" key="11">
    <source>
        <dbReference type="PROSITE" id="PS51669"/>
    </source>
</evidence>
<dbReference type="Gene3D" id="1.10.10.1100">
    <property type="entry name" value="BFD-like [2Fe-2S]-binding domain"/>
    <property type="match status" value="1"/>
</dbReference>
<name>A0ABV8RUJ5_9SPHN</name>
<keyword evidence="7" id="KW-0560">Oxidoreductase</keyword>
<keyword evidence="10" id="KW-0534">Nitrate assimilation</keyword>
<keyword evidence="8" id="KW-0408">Iron</keyword>
<dbReference type="InterPro" id="IPR006656">
    <property type="entry name" value="Mopterin_OxRdtase"/>
</dbReference>
<protein>
    <submittedName>
        <fullName evidence="12">Molybdopterin-dependent oxidoreductase</fullName>
    </submittedName>
</protein>
<evidence type="ECO:0000313" key="13">
    <source>
        <dbReference type="Proteomes" id="UP001595828"/>
    </source>
</evidence>
<dbReference type="Proteomes" id="UP001595828">
    <property type="component" value="Unassembled WGS sequence"/>
</dbReference>
<dbReference type="SUPFAM" id="SSF50692">
    <property type="entry name" value="ADC-like"/>
    <property type="match status" value="1"/>
</dbReference>
<comment type="similarity">
    <text evidence="3">Belongs to the prokaryotic molybdopterin-containing oxidoreductase family. NasA/NapA/NarB subfamily.</text>
</comment>
<keyword evidence="4" id="KW-0004">4Fe-4S</keyword>
<sequence>MAQAVRTTCAYCGVGCGILATREGERGLAIAGDPEHPANAGRLCSKGTHLGETVGLEGRLLLPMIGNRQASWNKALDLVARRFRDAVANHGPESVAFYVSGQLLTEDYYVANKLMKGFIGSANIDTNSRLCMSSAVSGHLRAFGEDVVPANYADLDAADLIVLVGSNTAWCHPVLYQRMLAARAARGTKIVVIDPRRTETCAQADLHLALRPGSDVALMNGLLAHCRRQGALDEGFLRDRVSVPDDFWTSLEHDQDLWSVARACDLAPADLARFYDMFVAHPRTVTMFSQGVNQSIRGTDQVNAIINVHLASGRIGKPGAAPFSITGQPNAMGGREVGGLASTLASHMDFSPENVARVSRFWAAERIATKPGLKAVDLFRAVGEGRIKALWIMATNPAVSLPDAGRVREALAACPFVVVSDVMETTDTSVHAHVRLPAAAWGEKDGTVTNSERRVSRQRAVLPLPGQVRPDWWIVTEVARRMGWRQAFAYERPADIWREHVRLSTYQNEGARRFDLRAHAAMSDAAYDAMEPFQWDPAPFVDLCFSTPDGRARIVAVAQMELGEKLRDWPMNLNTGRYRDQWHTMTRSGISPKLARHREEPLVEMNPRDAMNLELIDGDIAEVVTPQGASMFRVAISDNQRVGDLFTPIHWTDQQSTGGRTGLLARALTDPYSGQPGFKSTPARIKRVALEWRGFLITQGEPAARPRCEWSTRIAVPNGALWELAGSGDFARLERCLPKGERIEASDDARGTRRIAVLRDGRLVAALFLSKSVALPTRDWLIEQLGLDTGAAVLAGRPSGHQVDRGAIVCACFNIGINTIVSAIADHGLVDVASIGAVLGAGTNCGSCRPALAGLLASAAKEVTHA</sequence>
<accession>A0ABV8RUJ5</accession>
<dbReference type="PROSITE" id="PS00551">
    <property type="entry name" value="MOLYBDOPTERIN_PROK_1"/>
    <property type="match status" value="1"/>
</dbReference>
<dbReference type="SUPFAM" id="SSF53706">
    <property type="entry name" value="Formate dehydrogenase/DMSO reductase, domains 1-3"/>
    <property type="match status" value="1"/>
</dbReference>
<dbReference type="Gene3D" id="2.20.25.90">
    <property type="entry name" value="ADC-like domains"/>
    <property type="match status" value="1"/>
</dbReference>
<dbReference type="InterPro" id="IPR006657">
    <property type="entry name" value="MoPterin_dinucl-bd_dom"/>
</dbReference>
<evidence type="ECO:0000256" key="10">
    <source>
        <dbReference type="ARBA" id="ARBA00023063"/>
    </source>
</evidence>
<dbReference type="RefSeq" id="WP_379539954.1">
    <property type="nucleotide sequence ID" value="NZ_JBHSDR010000008.1"/>
</dbReference>
<evidence type="ECO:0000256" key="2">
    <source>
        <dbReference type="ARBA" id="ARBA00001966"/>
    </source>
</evidence>
<comment type="cofactor">
    <cofactor evidence="1">
        <name>Mo-bis(molybdopterin guanine dinucleotide)</name>
        <dbReference type="ChEBI" id="CHEBI:60539"/>
    </cofactor>
</comment>
<evidence type="ECO:0000256" key="5">
    <source>
        <dbReference type="ARBA" id="ARBA00022505"/>
    </source>
</evidence>
<keyword evidence="9" id="KW-0411">Iron-sulfur</keyword>
<evidence type="ECO:0000313" key="12">
    <source>
        <dbReference type="EMBL" id="MFC4296365.1"/>
    </source>
</evidence>
<feature type="domain" description="4Fe-4S Mo/W bis-MGD-type" evidence="11">
    <location>
        <begin position="2"/>
        <end position="58"/>
    </location>
</feature>
<dbReference type="InterPro" id="IPR041957">
    <property type="entry name" value="CT_Nitrate-R-NapA-like"/>
</dbReference>
<dbReference type="CDD" id="cd02754">
    <property type="entry name" value="MopB_Nitrate-R-NapA-like"/>
    <property type="match status" value="1"/>
</dbReference>
<dbReference type="InterPro" id="IPR050123">
    <property type="entry name" value="Prok_molybdopt-oxidoreductase"/>
</dbReference>
<dbReference type="CDD" id="cd02791">
    <property type="entry name" value="MopB_CT_Nitrate-R-NapA-like"/>
    <property type="match status" value="1"/>
</dbReference>
<organism evidence="12 13">
    <name type="scientific">Novosphingobium tardum</name>
    <dbReference type="NCBI Taxonomy" id="1538021"/>
    <lineage>
        <taxon>Bacteria</taxon>
        <taxon>Pseudomonadati</taxon>
        <taxon>Pseudomonadota</taxon>
        <taxon>Alphaproteobacteria</taxon>
        <taxon>Sphingomonadales</taxon>
        <taxon>Sphingomonadaceae</taxon>
        <taxon>Novosphingobium</taxon>
    </lineage>
</organism>
<dbReference type="EMBL" id="JBHSDR010000008">
    <property type="protein sequence ID" value="MFC4296365.1"/>
    <property type="molecule type" value="Genomic_DNA"/>
</dbReference>
<keyword evidence="6" id="KW-0479">Metal-binding</keyword>
<dbReference type="InterPro" id="IPR006963">
    <property type="entry name" value="Mopterin_OxRdtase_4Fe-4S_dom"/>
</dbReference>
<dbReference type="InterPro" id="IPR041854">
    <property type="entry name" value="BFD-like_2Fe2S-bd_dom_sf"/>
</dbReference>
<dbReference type="SMART" id="SM00926">
    <property type="entry name" value="Molybdop_Fe4S4"/>
    <property type="match status" value="1"/>
</dbReference>
<evidence type="ECO:0000256" key="1">
    <source>
        <dbReference type="ARBA" id="ARBA00001942"/>
    </source>
</evidence>
<keyword evidence="13" id="KW-1185">Reference proteome</keyword>
<dbReference type="Pfam" id="PF04879">
    <property type="entry name" value="Molybdop_Fe4S4"/>
    <property type="match status" value="1"/>
</dbReference>
<dbReference type="Gene3D" id="3.40.228.10">
    <property type="entry name" value="Dimethylsulfoxide Reductase, domain 2"/>
    <property type="match status" value="1"/>
</dbReference>
<evidence type="ECO:0000256" key="3">
    <source>
        <dbReference type="ARBA" id="ARBA00008747"/>
    </source>
</evidence>
<keyword evidence="5" id="KW-0500">Molybdenum</keyword>
<evidence type="ECO:0000256" key="9">
    <source>
        <dbReference type="ARBA" id="ARBA00023014"/>
    </source>
</evidence>
<dbReference type="Pfam" id="PF04324">
    <property type="entry name" value="Fer2_BFD"/>
    <property type="match status" value="1"/>
</dbReference>
<evidence type="ECO:0000256" key="7">
    <source>
        <dbReference type="ARBA" id="ARBA00023002"/>
    </source>
</evidence>
<reference evidence="13" key="1">
    <citation type="journal article" date="2019" name="Int. J. Syst. Evol. Microbiol.">
        <title>The Global Catalogue of Microorganisms (GCM) 10K type strain sequencing project: providing services to taxonomists for standard genome sequencing and annotation.</title>
        <authorList>
            <consortium name="The Broad Institute Genomics Platform"/>
            <consortium name="The Broad Institute Genome Sequencing Center for Infectious Disease"/>
            <person name="Wu L."/>
            <person name="Ma J."/>
        </authorList>
    </citation>
    <scope>NUCLEOTIDE SEQUENCE [LARGE SCALE GENOMIC DNA]</scope>
    <source>
        <strain evidence="13">CGMCC 1.12989</strain>
    </source>
</reference>
<comment type="cofactor">
    <cofactor evidence="2">
        <name>[4Fe-4S] cluster</name>
        <dbReference type="ChEBI" id="CHEBI:49883"/>
    </cofactor>
</comment>
<dbReference type="PROSITE" id="PS51669">
    <property type="entry name" value="4FE4S_MOW_BIS_MGD"/>
    <property type="match status" value="1"/>
</dbReference>
<dbReference type="Gene3D" id="2.40.40.20">
    <property type="match status" value="1"/>
</dbReference>
<dbReference type="Pfam" id="PF00384">
    <property type="entry name" value="Molybdopterin"/>
    <property type="match status" value="1"/>
</dbReference>
<evidence type="ECO:0000256" key="6">
    <source>
        <dbReference type="ARBA" id="ARBA00022723"/>
    </source>
</evidence>
<evidence type="ECO:0000256" key="8">
    <source>
        <dbReference type="ARBA" id="ARBA00023004"/>
    </source>
</evidence>
<dbReference type="InterPro" id="IPR009010">
    <property type="entry name" value="Asp_de-COase-like_dom_sf"/>
</dbReference>
<dbReference type="Pfam" id="PF01568">
    <property type="entry name" value="Molydop_binding"/>
    <property type="match status" value="1"/>
</dbReference>
<dbReference type="InterPro" id="IPR027467">
    <property type="entry name" value="MopterinOxRdtase_cofactor_BS"/>
</dbReference>
<proteinExistence type="inferred from homology"/>
<gene>
    <name evidence="12" type="ORF">ACFO0A_15010</name>
</gene>
<comment type="caution">
    <text evidence="12">The sequence shown here is derived from an EMBL/GenBank/DDBJ whole genome shotgun (WGS) entry which is preliminary data.</text>
</comment>
<dbReference type="PANTHER" id="PTHR43105">
    <property type="entry name" value="RESPIRATORY NITRATE REDUCTASE"/>
    <property type="match status" value="1"/>
</dbReference>
<dbReference type="Gene3D" id="3.40.50.740">
    <property type="match status" value="1"/>
</dbReference>
<evidence type="ECO:0000256" key="4">
    <source>
        <dbReference type="ARBA" id="ARBA00022485"/>
    </source>
</evidence>
<dbReference type="PANTHER" id="PTHR43105:SF9">
    <property type="entry name" value="NADPH-FE(3+) OXIDOREDUCTASE SUBUNIT ALPHA"/>
    <property type="match status" value="1"/>
</dbReference>
<dbReference type="InterPro" id="IPR007419">
    <property type="entry name" value="BFD-like_2Fe2S-bd_dom"/>
</dbReference>